<feature type="transmembrane region" description="Helical" evidence="1">
    <location>
        <begin position="52"/>
        <end position="70"/>
    </location>
</feature>
<keyword evidence="1" id="KW-0812">Transmembrane</keyword>
<organism evidence="2 3">
    <name type="scientific">Pseudoalteromonas denitrificans DSM 6059</name>
    <dbReference type="NCBI Taxonomy" id="1123010"/>
    <lineage>
        <taxon>Bacteria</taxon>
        <taxon>Pseudomonadati</taxon>
        <taxon>Pseudomonadota</taxon>
        <taxon>Gammaproteobacteria</taxon>
        <taxon>Alteromonadales</taxon>
        <taxon>Pseudoalteromonadaceae</taxon>
        <taxon>Pseudoalteromonas</taxon>
    </lineage>
</organism>
<evidence type="ECO:0000256" key="1">
    <source>
        <dbReference type="SAM" id="Phobius"/>
    </source>
</evidence>
<keyword evidence="3" id="KW-1185">Reference proteome</keyword>
<accession>A0A1I1TGH1</accession>
<keyword evidence="1" id="KW-0472">Membrane</keyword>
<sequence length="82" mass="9750">MSNFTKEKLIAHQGTAARDYSLTKQKRATRENRKYLRKQAELICKRRKKIRLLYKFIFISIILMTLYSLIKGVTALRIPTNF</sequence>
<reference evidence="2 3" key="1">
    <citation type="submission" date="2016-10" db="EMBL/GenBank/DDBJ databases">
        <authorList>
            <person name="de Groot N.N."/>
        </authorList>
    </citation>
    <scope>NUCLEOTIDE SEQUENCE [LARGE SCALE GENOMIC DNA]</scope>
    <source>
        <strain evidence="2 3">DSM 6059</strain>
    </source>
</reference>
<protein>
    <submittedName>
        <fullName evidence="2">Uncharacterized protein</fullName>
    </submittedName>
</protein>
<evidence type="ECO:0000313" key="2">
    <source>
        <dbReference type="EMBL" id="SFD57706.1"/>
    </source>
</evidence>
<keyword evidence="1" id="KW-1133">Transmembrane helix</keyword>
<name>A0A1I1TGH1_9GAMM</name>
<dbReference type="AlphaFoldDB" id="A0A1I1TGH1"/>
<proteinExistence type="predicted"/>
<dbReference type="EMBL" id="FOLO01000069">
    <property type="protein sequence ID" value="SFD57706.1"/>
    <property type="molecule type" value="Genomic_DNA"/>
</dbReference>
<dbReference type="Proteomes" id="UP000198862">
    <property type="component" value="Unassembled WGS sequence"/>
</dbReference>
<evidence type="ECO:0000313" key="3">
    <source>
        <dbReference type="Proteomes" id="UP000198862"/>
    </source>
</evidence>
<gene>
    <name evidence="2" type="ORF">SAMN02745724_04888</name>
</gene>